<organism evidence="8 9">
    <name type="scientific">Candidatus Copromonas faecavium</name>
    <name type="common">nom. illeg.</name>
    <dbReference type="NCBI Taxonomy" id="2840740"/>
    <lineage>
        <taxon>Bacteria</taxon>
        <taxon>Bacillati</taxon>
        <taxon>Bacillota</taxon>
        <taxon>Clostridia</taxon>
        <taxon>Lachnospirales</taxon>
        <taxon>Lachnospiraceae</taxon>
        <taxon>Candidatus Copromonas (nom. illeg.)</taxon>
    </lineage>
</organism>
<dbReference type="InterPro" id="IPR007267">
    <property type="entry name" value="GtrA_DPMS_TM"/>
</dbReference>
<dbReference type="InterPro" id="IPR051401">
    <property type="entry name" value="GtrA_CellWall_Glycosyl"/>
</dbReference>
<keyword evidence="5 6" id="KW-0472">Membrane</keyword>
<dbReference type="PANTHER" id="PTHR38459">
    <property type="entry name" value="PROPHAGE BACTOPRENOL-LINKED GLUCOSE TRANSLOCASE HOMOLOG"/>
    <property type="match status" value="1"/>
</dbReference>
<evidence type="ECO:0000256" key="3">
    <source>
        <dbReference type="ARBA" id="ARBA00022692"/>
    </source>
</evidence>
<evidence type="ECO:0000256" key="2">
    <source>
        <dbReference type="ARBA" id="ARBA00009399"/>
    </source>
</evidence>
<evidence type="ECO:0000313" key="9">
    <source>
        <dbReference type="Proteomes" id="UP000824250"/>
    </source>
</evidence>
<feature type="domain" description="GtrA/DPMS transmembrane" evidence="7">
    <location>
        <begin position="25"/>
        <end position="142"/>
    </location>
</feature>
<name>A0A9D1A6I3_9FIRM</name>
<dbReference type="Proteomes" id="UP000824250">
    <property type="component" value="Unassembled WGS sequence"/>
</dbReference>
<sequence>MKETKQTQKNKKSRANDTLREGVAYLIFGVLTTVIDYAISNFLFYIVHMASIPAQTIAWIAAVLFAFVTNKWWVFNSRSLNPMEVWREFVSFVLCRVATFLFNLAALFILVDLMGMEFFICKLAISVVVVVLNYIFSKILIFSGKKDNA</sequence>
<comment type="similarity">
    <text evidence="2">Belongs to the GtrA family.</text>
</comment>
<proteinExistence type="inferred from homology"/>
<dbReference type="GO" id="GO:0005886">
    <property type="term" value="C:plasma membrane"/>
    <property type="evidence" value="ECO:0007669"/>
    <property type="project" value="TreeGrafter"/>
</dbReference>
<evidence type="ECO:0000256" key="5">
    <source>
        <dbReference type="ARBA" id="ARBA00023136"/>
    </source>
</evidence>
<keyword evidence="4 6" id="KW-1133">Transmembrane helix</keyword>
<comment type="subcellular location">
    <subcellularLocation>
        <location evidence="1">Membrane</location>
        <topology evidence="1">Multi-pass membrane protein</topology>
    </subcellularLocation>
</comment>
<dbReference type="AlphaFoldDB" id="A0A9D1A6I3"/>
<evidence type="ECO:0000259" key="7">
    <source>
        <dbReference type="Pfam" id="PF04138"/>
    </source>
</evidence>
<dbReference type="EMBL" id="DVGC01000059">
    <property type="protein sequence ID" value="HIR06395.1"/>
    <property type="molecule type" value="Genomic_DNA"/>
</dbReference>
<evidence type="ECO:0000256" key="1">
    <source>
        <dbReference type="ARBA" id="ARBA00004141"/>
    </source>
</evidence>
<feature type="transmembrane region" description="Helical" evidence="6">
    <location>
        <begin position="21"/>
        <end position="39"/>
    </location>
</feature>
<feature type="transmembrane region" description="Helical" evidence="6">
    <location>
        <begin position="116"/>
        <end position="136"/>
    </location>
</feature>
<accession>A0A9D1A6I3</accession>
<evidence type="ECO:0000313" key="8">
    <source>
        <dbReference type="EMBL" id="HIR06395.1"/>
    </source>
</evidence>
<comment type="caution">
    <text evidence="8">The sequence shown here is derived from an EMBL/GenBank/DDBJ whole genome shotgun (WGS) entry which is preliminary data.</text>
</comment>
<reference evidence="8" key="1">
    <citation type="submission" date="2020-10" db="EMBL/GenBank/DDBJ databases">
        <authorList>
            <person name="Gilroy R."/>
        </authorList>
    </citation>
    <scope>NUCLEOTIDE SEQUENCE</scope>
    <source>
        <strain evidence="8">CHK180-2868</strain>
    </source>
</reference>
<evidence type="ECO:0000256" key="4">
    <source>
        <dbReference type="ARBA" id="ARBA00022989"/>
    </source>
</evidence>
<gene>
    <name evidence="8" type="ORF">IAB28_10610</name>
</gene>
<evidence type="ECO:0000256" key="6">
    <source>
        <dbReference type="SAM" id="Phobius"/>
    </source>
</evidence>
<protein>
    <submittedName>
        <fullName evidence="8">GtrA family protein</fullName>
    </submittedName>
</protein>
<keyword evidence="3 6" id="KW-0812">Transmembrane</keyword>
<dbReference type="PANTHER" id="PTHR38459:SF5">
    <property type="entry name" value="CELL WALL TEICHOIC ACID GLYCOSYLATION PROTEIN GTCA"/>
    <property type="match status" value="1"/>
</dbReference>
<feature type="transmembrane region" description="Helical" evidence="6">
    <location>
        <begin position="89"/>
        <end position="110"/>
    </location>
</feature>
<feature type="transmembrane region" description="Helical" evidence="6">
    <location>
        <begin position="45"/>
        <end position="68"/>
    </location>
</feature>
<reference evidence="8" key="2">
    <citation type="journal article" date="2021" name="PeerJ">
        <title>Extensive microbial diversity within the chicken gut microbiome revealed by metagenomics and culture.</title>
        <authorList>
            <person name="Gilroy R."/>
            <person name="Ravi A."/>
            <person name="Getino M."/>
            <person name="Pursley I."/>
            <person name="Horton D.L."/>
            <person name="Alikhan N.F."/>
            <person name="Baker D."/>
            <person name="Gharbi K."/>
            <person name="Hall N."/>
            <person name="Watson M."/>
            <person name="Adriaenssens E.M."/>
            <person name="Foster-Nyarko E."/>
            <person name="Jarju S."/>
            <person name="Secka A."/>
            <person name="Antonio M."/>
            <person name="Oren A."/>
            <person name="Chaudhuri R.R."/>
            <person name="La Ragione R."/>
            <person name="Hildebrand F."/>
            <person name="Pallen M.J."/>
        </authorList>
    </citation>
    <scope>NUCLEOTIDE SEQUENCE</scope>
    <source>
        <strain evidence="8">CHK180-2868</strain>
    </source>
</reference>
<dbReference type="Pfam" id="PF04138">
    <property type="entry name" value="GtrA_DPMS_TM"/>
    <property type="match status" value="1"/>
</dbReference>
<dbReference type="GO" id="GO:0000271">
    <property type="term" value="P:polysaccharide biosynthetic process"/>
    <property type="evidence" value="ECO:0007669"/>
    <property type="project" value="InterPro"/>
</dbReference>